<accession>A0ABR1ZFA5</accession>
<sequence length="229" mass="25440">MKLLLSAEGKVAECQMLYSKITDAGTHIEFADEVIDATGDMPGLDDAGEARENYGLNDKGVILIVDLENKDTNTKHVGEALLSKDELYCPWLVVESRCRWTSSGASSSKVFTSKEVQQVGSKGSRFSTLENEEFIEKKTTRSPGLNLWKPARIRMASQPVLMNWMLRFSKQLDMIGEKTCELERDTSKYINSSSLGDDSMHNVEPVIDITNDSMLEGMESVGAKIDMAQ</sequence>
<name>A0ABR1ZFA5_9ROSI</name>
<dbReference type="EMBL" id="JBBPBM010002349">
    <property type="protein sequence ID" value="KAK8479095.1"/>
    <property type="molecule type" value="Genomic_DNA"/>
</dbReference>
<protein>
    <submittedName>
        <fullName evidence="1">Uncharacterized protein</fullName>
    </submittedName>
</protein>
<evidence type="ECO:0000313" key="1">
    <source>
        <dbReference type="EMBL" id="KAK8479095.1"/>
    </source>
</evidence>
<organism evidence="1 2">
    <name type="scientific">Hibiscus sabdariffa</name>
    <name type="common">roselle</name>
    <dbReference type="NCBI Taxonomy" id="183260"/>
    <lineage>
        <taxon>Eukaryota</taxon>
        <taxon>Viridiplantae</taxon>
        <taxon>Streptophyta</taxon>
        <taxon>Embryophyta</taxon>
        <taxon>Tracheophyta</taxon>
        <taxon>Spermatophyta</taxon>
        <taxon>Magnoliopsida</taxon>
        <taxon>eudicotyledons</taxon>
        <taxon>Gunneridae</taxon>
        <taxon>Pentapetalae</taxon>
        <taxon>rosids</taxon>
        <taxon>malvids</taxon>
        <taxon>Malvales</taxon>
        <taxon>Malvaceae</taxon>
        <taxon>Malvoideae</taxon>
        <taxon>Hibiscus</taxon>
    </lineage>
</organism>
<proteinExistence type="predicted"/>
<reference evidence="1 2" key="1">
    <citation type="journal article" date="2024" name="G3 (Bethesda)">
        <title>Genome assembly of Hibiscus sabdariffa L. provides insights into metabolisms of medicinal natural products.</title>
        <authorList>
            <person name="Kim T."/>
        </authorList>
    </citation>
    <scope>NUCLEOTIDE SEQUENCE [LARGE SCALE GENOMIC DNA]</scope>
    <source>
        <strain evidence="1">TK-2024</strain>
        <tissue evidence="1">Old leaves</tissue>
    </source>
</reference>
<evidence type="ECO:0000313" key="2">
    <source>
        <dbReference type="Proteomes" id="UP001472677"/>
    </source>
</evidence>
<keyword evidence="2" id="KW-1185">Reference proteome</keyword>
<dbReference type="Proteomes" id="UP001472677">
    <property type="component" value="Unassembled WGS sequence"/>
</dbReference>
<comment type="caution">
    <text evidence="1">The sequence shown here is derived from an EMBL/GenBank/DDBJ whole genome shotgun (WGS) entry which is preliminary data.</text>
</comment>
<gene>
    <name evidence="1" type="ORF">V6N12_075884</name>
</gene>